<feature type="region of interest" description="Disordered" evidence="1">
    <location>
        <begin position="543"/>
        <end position="585"/>
    </location>
</feature>
<comment type="caution">
    <text evidence="4">The sequence shown here is derived from an EMBL/GenBank/DDBJ whole genome shotgun (WGS) entry which is preliminary data.</text>
</comment>
<proteinExistence type="predicted"/>
<dbReference type="OrthoDB" id="1937321at2759"/>
<dbReference type="GO" id="GO:0016020">
    <property type="term" value="C:membrane"/>
    <property type="evidence" value="ECO:0007669"/>
    <property type="project" value="TreeGrafter"/>
</dbReference>
<keyword evidence="2" id="KW-1133">Transmembrane helix</keyword>
<feature type="compositionally biased region" description="Basic and acidic residues" evidence="1">
    <location>
        <begin position="561"/>
        <end position="585"/>
    </location>
</feature>
<organism evidence="4 5">
    <name type="scientific">Mikania micrantha</name>
    <name type="common">bitter vine</name>
    <dbReference type="NCBI Taxonomy" id="192012"/>
    <lineage>
        <taxon>Eukaryota</taxon>
        <taxon>Viridiplantae</taxon>
        <taxon>Streptophyta</taxon>
        <taxon>Embryophyta</taxon>
        <taxon>Tracheophyta</taxon>
        <taxon>Spermatophyta</taxon>
        <taxon>Magnoliopsida</taxon>
        <taxon>eudicotyledons</taxon>
        <taxon>Gunneridae</taxon>
        <taxon>Pentapetalae</taxon>
        <taxon>asterids</taxon>
        <taxon>campanulids</taxon>
        <taxon>Asterales</taxon>
        <taxon>Asteraceae</taxon>
        <taxon>Asteroideae</taxon>
        <taxon>Heliantheae alliance</taxon>
        <taxon>Eupatorieae</taxon>
        <taxon>Mikania</taxon>
    </lineage>
</organism>
<dbReference type="PANTHER" id="PTHR31414">
    <property type="entry name" value="TRANSMEMBRANE PROTEIN DDB_G0292058"/>
    <property type="match status" value="1"/>
</dbReference>
<dbReference type="Proteomes" id="UP000326396">
    <property type="component" value="Linkage Group LG5"/>
</dbReference>
<feature type="transmembrane region" description="Helical" evidence="2">
    <location>
        <begin position="96"/>
        <end position="124"/>
    </location>
</feature>
<feature type="transmembrane region" description="Helical" evidence="2">
    <location>
        <begin position="145"/>
        <end position="166"/>
    </location>
</feature>
<evidence type="ECO:0000256" key="3">
    <source>
        <dbReference type="SAM" id="SignalP"/>
    </source>
</evidence>
<keyword evidence="5" id="KW-1185">Reference proteome</keyword>
<feature type="transmembrane region" description="Helical" evidence="2">
    <location>
        <begin position="493"/>
        <end position="515"/>
    </location>
</feature>
<name>A0A5N6MQL9_9ASTR</name>
<sequence>MENHSLFLLLFITSVSSLSLHPDYQSKFLLGEDNFGRWRNGILSSSGASETPGPANSPANGPSSPLVLAGSRTKRPDIFNCLKRYRGGWDITNKHYWASVGFTGGAAFILAILWFVCFGLAMIIHHCCGWRIDIKGKEYRGSQRICLILLLVFTCASAIGCILLSVGHDEFHHEAVDTLNYVVNQSDYTVQTLLNVTGYLSLAKTVSVAQFFLPSDVKDDIDKLNIDLNNAAGTLRQKTHVNSQKIKSVFDTVRLSMIAIAIVMLLVSILGLFYLYLSHCYCLCRFIISGWLLVAVTFILCGVFVIINNAIADTCLAMGQWVDNPHSETALSNILPCVDQGTTNDTLYKSRLVVNDIANIINGFIGSFANSNPPPGGNSNYYNQSGPLMPYLCYPYDSQLQELECPSQLVSMANASGVWQNYTCMVSESGFCTTTGRLTPDMYQQLVGAVNISYALQHYAPPLLSLQDCNFVRETFRTITSDHCPPLEDHLRMVNAGLALVSVGVMLSLALWIVYANRPESEQAFAKISSKFKGGCTGDIAIDVSSKSDQPHQTRKTGSKLPEEKLGQMRGRVEGNDETDSLEHGWRLGIGETRRWTADES</sequence>
<feature type="transmembrane region" description="Helical" evidence="2">
    <location>
        <begin position="286"/>
        <end position="307"/>
    </location>
</feature>
<evidence type="ECO:0000313" key="4">
    <source>
        <dbReference type="EMBL" id="KAD3642319.1"/>
    </source>
</evidence>
<feature type="transmembrane region" description="Helical" evidence="2">
    <location>
        <begin position="255"/>
        <end position="277"/>
    </location>
</feature>
<evidence type="ECO:0000256" key="2">
    <source>
        <dbReference type="SAM" id="Phobius"/>
    </source>
</evidence>
<feature type="signal peptide" evidence="3">
    <location>
        <begin position="1"/>
        <end position="17"/>
    </location>
</feature>
<keyword evidence="3" id="KW-0732">Signal</keyword>
<protein>
    <submittedName>
        <fullName evidence="4">Uncharacterized protein</fullName>
    </submittedName>
</protein>
<feature type="chain" id="PRO_5024408907" evidence="3">
    <location>
        <begin position="18"/>
        <end position="601"/>
    </location>
</feature>
<dbReference type="PANTHER" id="PTHR31414:SF16">
    <property type="entry name" value="TRANSMEMBRANE PROTEIN"/>
    <property type="match status" value="1"/>
</dbReference>
<dbReference type="InterPro" id="IPR040283">
    <property type="entry name" value="DDB_G0292058-like"/>
</dbReference>
<dbReference type="EMBL" id="SZYD01000015">
    <property type="protein sequence ID" value="KAD3642319.1"/>
    <property type="molecule type" value="Genomic_DNA"/>
</dbReference>
<keyword evidence="2" id="KW-0812">Transmembrane</keyword>
<keyword evidence="2" id="KW-0472">Membrane</keyword>
<accession>A0A5N6MQL9</accession>
<reference evidence="4 5" key="1">
    <citation type="submission" date="2019-05" db="EMBL/GenBank/DDBJ databases">
        <title>Mikania micrantha, genome provides insights into the molecular mechanism of rapid growth.</title>
        <authorList>
            <person name="Liu B."/>
        </authorList>
    </citation>
    <scope>NUCLEOTIDE SEQUENCE [LARGE SCALE GENOMIC DNA]</scope>
    <source>
        <strain evidence="4">NLD-2019</strain>
        <tissue evidence="4">Leaf</tissue>
    </source>
</reference>
<evidence type="ECO:0000313" key="5">
    <source>
        <dbReference type="Proteomes" id="UP000326396"/>
    </source>
</evidence>
<evidence type="ECO:0000256" key="1">
    <source>
        <dbReference type="SAM" id="MobiDB-lite"/>
    </source>
</evidence>
<gene>
    <name evidence="4" type="ORF">E3N88_31543</name>
</gene>
<dbReference type="AlphaFoldDB" id="A0A5N6MQL9"/>